<proteinExistence type="predicted"/>
<evidence type="ECO:0000313" key="1">
    <source>
        <dbReference type="EMBL" id="QQZ50287.1"/>
    </source>
</evidence>
<name>A0A974P3J3_9CAUL</name>
<organism evidence="1">
    <name type="scientific">Phenylobacterium glaciei</name>
    <dbReference type="NCBI Taxonomy" id="2803784"/>
    <lineage>
        <taxon>Bacteria</taxon>
        <taxon>Pseudomonadati</taxon>
        <taxon>Pseudomonadota</taxon>
        <taxon>Alphaproteobacteria</taxon>
        <taxon>Caulobacterales</taxon>
        <taxon>Caulobacteraceae</taxon>
        <taxon>Phenylobacterium</taxon>
    </lineage>
</organism>
<gene>
    <name evidence="1" type="ORF">JKL49_00730</name>
</gene>
<reference evidence="1" key="1">
    <citation type="submission" date="2021-01" db="EMBL/GenBank/DDBJ databases">
        <title>Genome sequence of Phenylobacterium sp. 20VBR1 isolated from a valley glaceir, Ny-Alesund, Svalbard.</title>
        <authorList>
            <person name="Thomas F.A."/>
            <person name="Krishnan K.P."/>
            <person name="Sinha R.K."/>
        </authorList>
    </citation>
    <scope>NUCLEOTIDE SEQUENCE</scope>
    <source>
        <strain evidence="1">20VBR1</strain>
    </source>
</reference>
<protein>
    <submittedName>
        <fullName evidence="1">Uncharacterized protein</fullName>
    </submittedName>
</protein>
<sequence length="132" mass="14181">MTSVVQPLIQPNLTVIAAHLLALFAPVLADGQGGLIEIRHGPIDPALKRAAINQNAWFGLDQIDAAASYAADQNARGHNVYVGVNPRKPDTDQSGHGSDTDVALAWWHFADLDDPLRSPPPAPTCRFAIPCW</sequence>
<dbReference type="EMBL" id="CP068570">
    <property type="protein sequence ID" value="QQZ50287.1"/>
    <property type="molecule type" value="Genomic_DNA"/>
</dbReference>
<dbReference type="AlphaFoldDB" id="A0A974P3J3"/>
<accession>A0A974P3J3</accession>